<dbReference type="EMBL" id="BAAAFG010000005">
    <property type="protein sequence ID" value="GAA0871701.1"/>
    <property type="molecule type" value="Genomic_DNA"/>
</dbReference>
<evidence type="ECO:0000256" key="7">
    <source>
        <dbReference type="ARBA" id="ARBA00023136"/>
    </source>
</evidence>
<protein>
    <recommendedName>
        <fullName evidence="8">ADP,ATP carrier protein</fullName>
    </recommendedName>
</protein>
<keyword evidence="6 8" id="KW-1133">Transmembrane helix</keyword>
<evidence type="ECO:0000256" key="3">
    <source>
        <dbReference type="ARBA" id="ARBA00022692"/>
    </source>
</evidence>
<organism evidence="9 10">
    <name type="scientific">Gangjinia marincola</name>
    <dbReference type="NCBI Taxonomy" id="578463"/>
    <lineage>
        <taxon>Bacteria</taxon>
        <taxon>Pseudomonadati</taxon>
        <taxon>Bacteroidota</taxon>
        <taxon>Flavobacteriia</taxon>
        <taxon>Flavobacteriales</taxon>
        <taxon>Flavobacteriaceae</taxon>
        <taxon>Gangjinia</taxon>
    </lineage>
</organism>
<gene>
    <name evidence="9" type="ORF">GCM10009117_08470</name>
</gene>
<dbReference type="SUPFAM" id="SSF103473">
    <property type="entry name" value="MFS general substrate transporter"/>
    <property type="match status" value="1"/>
</dbReference>
<keyword evidence="3 8" id="KW-0812">Transmembrane</keyword>
<feature type="transmembrane region" description="Helical" evidence="8">
    <location>
        <begin position="391"/>
        <end position="412"/>
    </location>
</feature>
<dbReference type="InterPro" id="IPR004667">
    <property type="entry name" value="ADP_ATP_car_bac_type"/>
</dbReference>
<feature type="transmembrane region" description="Helical" evidence="8">
    <location>
        <begin position="83"/>
        <end position="101"/>
    </location>
</feature>
<feature type="transmembrane region" description="Helical" evidence="8">
    <location>
        <begin position="269"/>
        <end position="290"/>
    </location>
</feature>
<accession>A0ABP3XUM5</accession>
<evidence type="ECO:0000313" key="9">
    <source>
        <dbReference type="EMBL" id="GAA0871701.1"/>
    </source>
</evidence>
<feature type="transmembrane region" description="Helical" evidence="8">
    <location>
        <begin position="177"/>
        <end position="196"/>
    </location>
</feature>
<feature type="transmembrane region" description="Helical" evidence="8">
    <location>
        <begin position="363"/>
        <end position="384"/>
    </location>
</feature>
<comment type="similarity">
    <text evidence="8">Belongs to the ADP/ATP translocase tlc family.</text>
</comment>
<feature type="transmembrane region" description="Helical" evidence="8">
    <location>
        <begin position="52"/>
        <end position="71"/>
    </location>
</feature>
<evidence type="ECO:0000313" key="10">
    <source>
        <dbReference type="Proteomes" id="UP001500507"/>
    </source>
</evidence>
<dbReference type="PANTHER" id="PTHR43596">
    <property type="entry name" value="ADP,ATP CARRIER PROTEIN"/>
    <property type="match status" value="1"/>
</dbReference>
<sequence>MRHWITKLFDLKEGETRITLLMQGYIFLLITVLLIVKPTVNAVFLSQLGASNLPWAFLLLAVTAIISSYFYTLAVQRFRLIKVIQWSIVFFSLSFFLLSYLLHLGVLPGGVLYAYYVLIALFAVLTTSQFWLLGNTIYNAREAKRLFGFIGAGAIAGGIAGGYLTSIFVPILGNANMIIIAGVLLISCLPVLNYIYRHKLRTIVRQRVKHRVGLEKTENVSSFTIIKKSGHLTLLASIVGVGVIVAKLVDYQFSDFAQKEIPETAPLTAFFGFWFSTFNVIALLIQLFLTNKILKYIGVTSTLLLLPLGIAIGSLMVLTVPELWVLIIIKGLDGSFKQSIHKAATELSIFPIPYHLKNKAKSYIDVVVDSIATGIAGFLLLFIVKRLNLSSLYVTVIILFFLFVWLVLIYRLRGAYFNSFRKNIQRGITNDGLKNKRIKSLSAAKYVLQSKDDQQIAHFFKNASKELLFLLKGDIILCLQESSDKTKRLIINALYNFKKNTAKNEVMQLVEHSNPNLVQDALKYELTHTSISFEGFFGKYLDHTKRIVRDSALVLLAKYKKRDNTLALKFQLDNRIKAQAEEITFQHLSHKDDLLHINQVLKVIAHAEKSNYYILITQASKSEYTFLVKGAIKAMGISRNHDFIDDLLLFLRQALYEKEAIQALRKFGDTLAEHIIALYTNEELNPLMIKHLPSLLFGFTYKLPKKIVSELLYSKKINLRLETFKAIQRSQSYSKRFDFIKKGVISLILKECTYYMNTAMVLEKLREDEKNNISQSSENAASRLVDIIQKQRKDSFELLFKLLKMHYESADLDMIYTALRHGNEEAQTSSLELLENLVEFKLKNEVLGVVDYQLDRSLFSQHESLKANFETTSKCLAFLLKNRGAAVKSAVLDVILEHKYERLIPHVSKLKEHHNKKISLKATQVVDHFAASAKV</sequence>
<feature type="transmembrane region" description="Helical" evidence="8">
    <location>
        <begin position="232"/>
        <end position="249"/>
    </location>
</feature>
<evidence type="ECO:0000256" key="5">
    <source>
        <dbReference type="ARBA" id="ARBA00022840"/>
    </source>
</evidence>
<feature type="transmembrane region" description="Helical" evidence="8">
    <location>
        <begin position="20"/>
        <end position="40"/>
    </location>
</feature>
<dbReference type="InterPro" id="IPR016024">
    <property type="entry name" value="ARM-type_fold"/>
</dbReference>
<dbReference type="InterPro" id="IPR036259">
    <property type="entry name" value="MFS_trans_sf"/>
</dbReference>
<keyword evidence="10" id="KW-1185">Reference proteome</keyword>
<dbReference type="Gene3D" id="1.20.1250.20">
    <property type="entry name" value="MFS general substrate transporter like domains"/>
    <property type="match status" value="1"/>
</dbReference>
<dbReference type="SUPFAM" id="SSF48371">
    <property type="entry name" value="ARM repeat"/>
    <property type="match status" value="1"/>
</dbReference>
<evidence type="ECO:0000256" key="8">
    <source>
        <dbReference type="RuleBase" id="RU363121"/>
    </source>
</evidence>
<feature type="transmembrane region" description="Helical" evidence="8">
    <location>
        <begin position="113"/>
        <end position="134"/>
    </location>
</feature>
<dbReference type="RefSeq" id="WP_343764320.1">
    <property type="nucleotide sequence ID" value="NZ_BAAAFG010000005.1"/>
</dbReference>
<proteinExistence type="inferred from homology"/>
<dbReference type="Pfam" id="PF03219">
    <property type="entry name" value="TLC"/>
    <property type="match status" value="1"/>
</dbReference>
<keyword evidence="7 8" id="KW-0472">Membrane</keyword>
<comment type="subcellular location">
    <subcellularLocation>
        <location evidence="1 8">Membrane</location>
        <topology evidence="1 8">Multi-pass membrane protein</topology>
    </subcellularLocation>
</comment>
<evidence type="ECO:0000256" key="6">
    <source>
        <dbReference type="ARBA" id="ARBA00022989"/>
    </source>
</evidence>
<feature type="transmembrane region" description="Helical" evidence="8">
    <location>
        <begin position="302"/>
        <end position="329"/>
    </location>
</feature>
<dbReference type="Proteomes" id="UP001500507">
    <property type="component" value="Unassembled WGS sequence"/>
</dbReference>
<keyword evidence="4 8" id="KW-0547">Nucleotide-binding</keyword>
<comment type="caution">
    <text evidence="9">The sequence shown here is derived from an EMBL/GenBank/DDBJ whole genome shotgun (WGS) entry which is preliminary data.</text>
</comment>
<keyword evidence="5 8" id="KW-0067">ATP-binding</keyword>
<dbReference type="PANTHER" id="PTHR43596:SF1">
    <property type="entry name" value="ADP,ATP CARRIER PROTEIN"/>
    <property type="match status" value="1"/>
</dbReference>
<evidence type="ECO:0000256" key="2">
    <source>
        <dbReference type="ARBA" id="ARBA00022448"/>
    </source>
</evidence>
<reference evidence="10" key="1">
    <citation type="journal article" date="2019" name="Int. J. Syst. Evol. Microbiol.">
        <title>The Global Catalogue of Microorganisms (GCM) 10K type strain sequencing project: providing services to taxonomists for standard genome sequencing and annotation.</title>
        <authorList>
            <consortium name="The Broad Institute Genomics Platform"/>
            <consortium name="The Broad Institute Genome Sequencing Center for Infectious Disease"/>
            <person name="Wu L."/>
            <person name="Ma J."/>
        </authorList>
    </citation>
    <scope>NUCLEOTIDE SEQUENCE [LARGE SCALE GENOMIC DNA]</scope>
    <source>
        <strain evidence="10">JCM 16082</strain>
    </source>
</reference>
<feature type="transmembrane region" description="Helical" evidence="8">
    <location>
        <begin position="146"/>
        <end position="171"/>
    </location>
</feature>
<evidence type="ECO:0000256" key="4">
    <source>
        <dbReference type="ARBA" id="ARBA00022741"/>
    </source>
</evidence>
<evidence type="ECO:0000256" key="1">
    <source>
        <dbReference type="ARBA" id="ARBA00004141"/>
    </source>
</evidence>
<keyword evidence="2 8" id="KW-0813">Transport</keyword>
<name>A0ABP3XUM5_9FLAO</name>